<dbReference type="Gene3D" id="3.30.1950.10">
    <property type="entry name" value="wza like domain"/>
    <property type="match status" value="1"/>
</dbReference>
<dbReference type="PANTHER" id="PTHR33619">
    <property type="entry name" value="POLYSACCHARIDE EXPORT PROTEIN GFCE-RELATED"/>
    <property type="match status" value="1"/>
</dbReference>
<evidence type="ECO:0000256" key="2">
    <source>
        <dbReference type="SAM" id="Phobius"/>
    </source>
</evidence>
<evidence type="ECO:0000259" key="3">
    <source>
        <dbReference type="Pfam" id="PF02563"/>
    </source>
</evidence>
<evidence type="ECO:0000259" key="4">
    <source>
        <dbReference type="Pfam" id="PF10531"/>
    </source>
</evidence>
<gene>
    <name evidence="5" type="ORF">DJ568_02005</name>
</gene>
<sequence>MRFLSITRAVLLLIVVNTLFSSCSTNLRYFNDLPDSTVVNLKPLPQEERYIQIGDRLLISIGAFNDASAQIFNRYGGELTSGGMAGGARAAGGANSEISGYLVDAQGNVEFPIIGKVKADGLTADGLKNKISNLVKEYLKEPLVTVKFYVFKFTVLGEVRSPGTFSLPMQRTTILDALGAAGDLPRTAKRYDIQIYRDYNGKRTITKIDLRQSALLNNADVFQIKHNDVIYVQPRDSRFAGEEARFYTSLLTVAAGVFILFLRFK</sequence>
<accession>A0A367GTZ8</accession>
<keyword evidence="2" id="KW-0472">Membrane</keyword>
<feature type="transmembrane region" description="Helical" evidence="2">
    <location>
        <begin position="246"/>
        <end position="264"/>
    </location>
</feature>
<keyword evidence="2" id="KW-0812">Transmembrane</keyword>
<dbReference type="Gene3D" id="3.10.560.10">
    <property type="entry name" value="Outer membrane lipoprotein wza domain like"/>
    <property type="match status" value="1"/>
</dbReference>
<keyword evidence="6" id="KW-1185">Reference proteome</keyword>
<feature type="domain" description="Polysaccharide export protein N-terminal" evidence="3">
    <location>
        <begin position="48"/>
        <end position="147"/>
    </location>
</feature>
<evidence type="ECO:0000313" key="5">
    <source>
        <dbReference type="EMBL" id="RCH56658.1"/>
    </source>
</evidence>
<dbReference type="AlphaFoldDB" id="A0A367GTZ8"/>
<dbReference type="EMBL" id="QGDC01000001">
    <property type="protein sequence ID" value="RCH56658.1"/>
    <property type="molecule type" value="Genomic_DNA"/>
</dbReference>
<dbReference type="PANTHER" id="PTHR33619:SF3">
    <property type="entry name" value="POLYSACCHARIDE EXPORT PROTEIN GFCE-RELATED"/>
    <property type="match status" value="1"/>
</dbReference>
<evidence type="ECO:0000313" key="6">
    <source>
        <dbReference type="Proteomes" id="UP000253209"/>
    </source>
</evidence>
<dbReference type="InterPro" id="IPR019554">
    <property type="entry name" value="Soluble_ligand-bd"/>
</dbReference>
<dbReference type="Pfam" id="PF10531">
    <property type="entry name" value="SLBB"/>
    <property type="match status" value="1"/>
</dbReference>
<organism evidence="5 6">
    <name type="scientific">Mucilaginibacter hurinus</name>
    <dbReference type="NCBI Taxonomy" id="2201324"/>
    <lineage>
        <taxon>Bacteria</taxon>
        <taxon>Pseudomonadati</taxon>
        <taxon>Bacteroidota</taxon>
        <taxon>Sphingobacteriia</taxon>
        <taxon>Sphingobacteriales</taxon>
        <taxon>Sphingobacteriaceae</taxon>
        <taxon>Mucilaginibacter</taxon>
    </lineage>
</organism>
<dbReference type="OrthoDB" id="937431at2"/>
<protein>
    <submittedName>
        <fullName evidence="5">Uncharacterized protein</fullName>
    </submittedName>
</protein>
<reference evidence="5 6" key="1">
    <citation type="submission" date="2018-05" db="EMBL/GenBank/DDBJ databases">
        <title>Mucilaginibacter hurinus sp. nov., isolated from briquette warehouse soil.</title>
        <authorList>
            <person name="Choi L."/>
        </authorList>
    </citation>
    <scope>NUCLEOTIDE SEQUENCE [LARGE SCALE GENOMIC DNA]</scope>
    <source>
        <strain evidence="5 6">ZR32</strain>
    </source>
</reference>
<dbReference type="Pfam" id="PF02563">
    <property type="entry name" value="Poly_export"/>
    <property type="match status" value="1"/>
</dbReference>
<dbReference type="GO" id="GO:0015159">
    <property type="term" value="F:polysaccharide transmembrane transporter activity"/>
    <property type="evidence" value="ECO:0007669"/>
    <property type="project" value="InterPro"/>
</dbReference>
<dbReference type="Proteomes" id="UP000253209">
    <property type="component" value="Unassembled WGS sequence"/>
</dbReference>
<dbReference type="InterPro" id="IPR049712">
    <property type="entry name" value="Poly_export"/>
</dbReference>
<keyword evidence="1" id="KW-0732">Signal</keyword>
<dbReference type="RefSeq" id="WP_114003555.1">
    <property type="nucleotide sequence ID" value="NZ_QGDC01000001.1"/>
</dbReference>
<dbReference type="InterPro" id="IPR003715">
    <property type="entry name" value="Poly_export_N"/>
</dbReference>
<proteinExistence type="predicted"/>
<comment type="caution">
    <text evidence="5">The sequence shown here is derived from an EMBL/GenBank/DDBJ whole genome shotgun (WGS) entry which is preliminary data.</text>
</comment>
<keyword evidence="2" id="KW-1133">Transmembrane helix</keyword>
<name>A0A367GTZ8_9SPHI</name>
<dbReference type="PROSITE" id="PS51257">
    <property type="entry name" value="PROKAR_LIPOPROTEIN"/>
    <property type="match status" value="1"/>
</dbReference>
<evidence type="ECO:0000256" key="1">
    <source>
        <dbReference type="ARBA" id="ARBA00022729"/>
    </source>
</evidence>
<feature type="domain" description="Soluble ligand binding" evidence="4">
    <location>
        <begin position="152"/>
        <end position="201"/>
    </location>
</feature>